<evidence type="ECO:0000259" key="7">
    <source>
        <dbReference type="PROSITE" id="PS50103"/>
    </source>
</evidence>
<dbReference type="Pfam" id="PF14608">
    <property type="entry name" value="zf-CCCH_2"/>
    <property type="match status" value="3"/>
</dbReference>
<evidence type="ECO:0000313" key="8">
    <source>
        <dbReference type="EMBL" id="CAE7581831.1"/>
    </source>
</evidence>
<feature type="zinc finger region" description="C3H1-type" evidence="5">
    <location>
        <begin position="387"/>
        <end position="415"/>
    </location>
</feature>
<dbReference type="AlphaFoldDB" id="A0A812UPK3"/>
<protein>
    <recommendedName>
        <fullName evidence="7">C3H1-type domain-containing protein</fullName>
    </recommendedName>
</protein>
<dbReference type="InterPro" id="IPR000571">
    <property type="entry name" value="Znf_CCCH"/>
</dbReference>
<reference evidence="8" key="1">
    <citation type="submission" date="2021-02" db="EMBL/GenBank/DDBJ databases">
        <authorList>
            <person name="Dougan E. K."/>
            <person name="Rhodes N."/>
            <person name="Thang M."/>
            <person name="Chan C."/>
        </authorList>
    </citation>
    <scope>NUCLEOTIDE SEQUENCE</scope>
</reference>
<evidence type="ECO:0000256" key="3">
    <source>
        <dbReference type="ARBA" id="ARBA00022771"/>
    </source>
</evidence>
<dbReference type="GO" id="GO:0008270">
    <property type="term" value="F:zinc ion binding"/>
    <property type="evidence" value="ECO:0007669"/>
    <property type="project" value="UniProtKB-KW"/>
</dbReference>
<evidence type="ECO:0000313" key="9">
    <source>
        <dbReference type="Proteomes" id="UP000604046"/>
    </source>
</evidence>
<feature type="zinc finger region" description="C3H1-type" evidence="5">
    <location>
        <begin position="237"/>
        <end position="265"/>
    </location>
</feature>
<evidence type="ECO:0000256" key="2">
    <source>
        <dbReference type="ARBA" id="ARBA00022737"/>
    </source>
</evidence>
<keyword evidence="1 5" id="KW-0479">Metal-binding</keyword>
<comment type="caution">
    <text evidence="8">The sequence shown here is derived from an EMBL/GenBank/DDBJ whole genome shotgun (WGS) entry which is preliminary data.</text>
</comment>
<keyword evidence="9" id="KW-1185">Reference proteome</keyword>
<dbReference type="SMART" id="SM00356">
    <property type="entry name" value="ZnF_C3H1"/>
    <property type="match status" value="5"/>
</dbReference>
<dbReference type="InterPro" id="IPR045877">
    <property type="entry name" value="ZFP36-like"/>
</dbReference>
<feature type="domain" description="C3H1-type" evidence="7">
    <location>
        <begin position="351"/>
        <end position="376"/>
    </location>
</feature>
<evidence type="ECO:0000256" key="5">
    <source>
        <dbReference type="PROSITE-ProRule" id="PRU00723"/>
    </source>
</evidence>
<feature type="domain" description="C3H1-type" evidence="7">
    <location>
        <begin position="237"/>
        <end position="265"/>
    </location>
</feature>
<organism evidence="8 9">
    <name type="scientific">Symbiodinium natans</name>
    <dbReference type="NCBI Taxonomy" id="878477"/>
    <lineage>
        <taxon>Eukaryota</taxon>
        <taxon>Sar</taxon>
        <taxon>Alveolata</taxon>
        <taxon>Dinophyceae</taxon>
        <taxon>Suessiales</taxon>
        <taxon>Symbiodiniaceae</taxon>
        <taxon>Symbiodinium</taxon>
    </lineage>
</organism>
<dbReference type="OrthoDB" id="410307at2759"/>
<feature type="zinc finger region" description="C3H1-type" evidence="5">
    <location>
        <begin position="200"/>
        <end position="225"/>
    </location>
</feature>
<sequence>MTARQHASMASSELTGVCISDEGALTEVTFPWPQEIDGRSRSSGQLGGLPAWVFFPERAHDLRNMTISEIASDVGSLTDERQDYIILTLMKANEKFSRNHHAEDLAAKRMAEIGLKFIFGPVVVLRLRHPSRATRVQDPLSVQEVRRLLAMIVIDAVAPGMSVKEVIALAHEQVEGACACLRFKGGRVTAERASEGPAAIPISRPCRDFPNCKKGRLCHFAHAEPDVRQLGQETHPLRKSKLCMNFIKNGSCEYGTYCNFAHGHQELVPVAPSESLELQFEVRAASGRTQDCKAAAWMTLGAVEQLSSDHLQLAYSDGVSVLDKATKMIEMDALKLAEGITAIQNQKNAVKYNSLPCRDYPNCKKGRLCHFAHAEPDLHQRQETHPRLKSKLCRNIMEDGVCKFGANCMFAHGDHELQKRPCKYGKDCDRPDCFFEHPEGWQKQQVPVLGSACDAAAAVAEEVPGKEGQLDKAMGGTVERIRQEEEQAPAAAEAAKQAGFPSAPGTLGSFVHKVVEGLVVMLGAGDVAQLRGGVVMVVTKRVYEMHKPRFEPVGREPCPPLPGAAVALSPILDLSPHEVPFDDPVLLIVPVCTGADAAWRSLPQGGWEELVCLQFCPGFAILRLDHFCQVVVGSSGRVRAPISVRGFINRHREPPVARWAILQDGCDTCLDMMRQSRRGILKDFEECIQVHVPGSYDNLHPLPVSEGLHPEEHDEVCLRFTHFPRHSSTEWKVQGPTFSEFTIYVDGIPYTFCLPDAPAIPPPADADQQMFLVPQEGSTIQVSAANGSSDVYMEGGLLDSSAIVRASDLQDTAASLGSVEFSTASTSYLAPNLPAPPMPDLPEGLPERPPPPPPARLPVPPNWKRDVRKEKWYVPYRMKVFTLIQNRMEGGAAEVTLVGIEPCKENVCTCLEYPALLQDLFAAFHERRPPFYLNWETEVIAWNKIHKQYASQNPTTLQEQLQDFSRRGNDVIIVSAPEDQFSTAREAINAHNQRDLPGHGKAWEGWATADDMLNPDPLRQQ</sequence>
<dbReference type="InterPro" id="IPR036855">
    <property type="entry name" value="Znf_CCCH_sf"/>
</dbReference>
<proteinExistence type="predicted"/>
<dbReference type="GO" id="GO:0003729">
    <property type="term" value="F:mRNA binding"/>
    <property type="evidence" value="ECO:0007669"/>
    <property type="project" value="InterPro"/>
</dbReference>
<dbReference type="PANTHER" id="PTHR12547:SF18">
    <property type="entry name" value="PROTEIN TIS11"/>
    <property type="match status" value="1"/>
</dbReference>
<feature type="compositionally biased region" description="Pro residues" evidence="6">
    <location>
        <begin position="847"/>
        <end position="861"/>
    </location>
</feature>
<dbReference type="EMBL" id="CAJNDS010002745">
    <property type="protein sequence ID" value="CAE7581831.1"/>
    <property type="molecule type" value="Genomic_DNA"/>
</dbReference>
<feature type="zinc finger region" description="C3H1-type" evidence="5">
    <location>
        <begin position="351"/>
        <end position="376"/>
    </location>
</feature>
<dbReference type="SUPFAM" id="SSF90229">
    <property type="entry name" value="CCCH zinc finger"/>
    <property type="match status" value="2"/>
</dbReference>
<dbReference type="Pfam" id="PF00642">
    <property type="entry name" value="zf-CCCH"/>
    <property type="match status" value="2"/>
</dbReference>
<dbReference type="Gene3D" id="4.10.1000.10">
    <property type="entry name" value="Zinc finger, CCCH-type"/>
    <property type="match status" value="2"/>
</dbReference>
<accession>A0A812UPK3</accession>
<name>A0A812UPK3_9DINO</name>
<feature type="domain" description="C3H1-type" evidence="7">
    <location>
        <begin position="387"/>
        <end position="415"/>
    </location>
</feature>
<dbReference type="PROSITE" id="PS50103">
    <property type="entry name" value="ZF_C3H1"/>
    <property type="match status" value="4"/>
</dbReference>
<evidence type="ECO:0000256" key="6">
    <source>
        <dbReference type="SAM" id="MobiDB-lite"/>
    </source>
</evidence>
<keyword evidence="4 5" id="KW-0862">Zinc</keyword>
<evidence type="ECO:0000256" key="4">
    <source>
        <dbReference type="ARBA" id="ARBA00022833"/>
    </source>
</evidence>
<evidence type="ECO:0000256" key="1">
    <source>
        <dbReference type="ARBA" id="ARBA00022723"/>
    </source>
</evidence>
<dbReference type="PANTHER" id="PTHR12547">
    <property type="entry name" value="CCCH ZINC FINGER/TIS11-RELATED"/>
    <property type="match status" value="1"/>
</dbReference>
<feature type="region of interest" description="Disordered" evidence="6">
    <location>
        <begin position="832"/>
        <end position="861"/>
    </location>
</feature>
<dbReference type="Proteomes" id="UP000604046">
    <property type="component" value="Unassembled WGS sequence"/>
</dbReference>
<feature type="domain" description="C3H1-type" evidence="7">
    <location>
        <begin position="200"/>
        <end position="225"/>
    </location>
</feature>
<gene>
    <name evidence="8" type="ORF">SNAT2548_LOCUS33193</name>
</gene>
<keyword evidence="3 5" id="KW-0863">Zinc-finger</keyword>
<keyword evidence="2" id="KW-0677">Repeat</keyword>